<protein>
    <submittedName>
        <fullName evidence="1">Uncharacterized protein</fullName>
    </submittedName>
</protein>
<dbReference type="AlphaFoldDB" id="A0A1M5C877"/>
<dbReference type="Proteomes" id="UP000184088">
    <property type="component" value="Unassembled WGS sequence"/>
</dbReference>
<accession>A0A1M5C877</accession>
<evidence type="ECO:0000313" key="2">
    <source>
        <dbReference type="Proteomes" id="UP000184088"/>
    </source>
</evidence>
<sequence length="84" mass="9881">MIEQIQKRGKSHMTLRWETFPGTLRSTESREPSCRSFRFRTTHAPTADSWSYSIRTRKPKLEADCTGGFEASFFAPERSQYMER</sequence>
<evidence type="ECO:0000313" key="1">
    <source>
        <dbReference type="EMBL" id="SHF50931.1"/>
    </source>
</evidence>
<proteinExistence type="predicted"/>
<name>A0A1M5C877_9THEO</name>
<dbReference type="EMBL" id="FQVH01000026">
    <property type="protein sequence ID" value="SHF50931.1"/>
    <property type="molecule type" value="Genomic_DNA"/>
</dbReference>
<gene>
    <name evidence="1" type="ORF">SAMN02746089_02060</name>
</gene>
<reference evidence="1 2" key="1">
    <citation type="submission" date="2016-11" db="EMBL/GenBank/DDBJ databases">
        <authorList>
            <person name="Jaros S."/>
            <person name="Januszkiewicz K."/>
            <person name="Wedrychowicz H."/>
        </authorList>
    </citation>
    <scope>NUCLEOTIDE SEQUENCE [LARGE SCALE GENOMIC DNA]</scope>
    <source>
        <strain evidence="1 2">DSM 17918</strain>
    </source>
</reference>
<organism evidence="1 2">
    <name type="scientific">Caldanaerobius fijiensis DSM 17918</name>
    <dbReference type="NCBI Taxonomy" id="1121256"/>
    <lineage>
        <taxon>Bacteria</taxon>
        <taxon>Bacillati</taxon>
        <taxon>Bacillota</taxon>
        <taxon>Clostridia</taxon>
        <taxon>Thermoanaerobacterales</taxon>
        <taxon>Thermoanaerobacteraceae</taxon>
        <taxon>Caldanaerobius</taxon>
    </lineage>
</organism>
<keyword evidence="2" id="KW-1185">Reference proteome</keyword>